<name>A0A8D8UAI4_9HEMI</name>
<dbReference type="SUPFAM" id="SSF57889">
    <property type="entry name" value="Cysteine-rich domain"/>
    <property type="match status" value="1"/>
</dbReference>
<accession>A0A8D8UAI4</accession>
<dbReference type="InterPro" id="IPR046349">
    <property type="entry name" value="C1-like_sf"/>
</dbReference>
<organism evidence="13">
    <name type="scientific">Cacopsylla melanoneura</name>
    <dbReference type="NCBI Taxonomy" id="428564"/>
    <lineage>
        <taxon>Eukaryota</taxon>
        <taxon>Metazoa</taxon>
        <taxon>Ecdysozoa</taxon>
        <taxon>Arthropoda</taxon>
        <taxon>Hexapoda</taxon>
        <taxon>Insecta</taxon>
        <taxon>Pterygota</taxon>
        <taxon>Neoptera</taxon>
        <taxon>Paraneoptera</taxon>
        <taxon>Hemiptera</taxon>
        <taxon>Sternorrhyncha</taxon>
        <taxon>Psylloidea</taxon>
        <taxon>Psyllidae</taxon>
        <taxon>Psyllinae</taxon>
        <taxon>Cacopsylla</taxon>
    </lineage>
</organism>
<keyword evidence="13" id="KW-0418">Kinase</keyword>
<dbReference type="EMBL" id="HBUF01615762">
    <property type="protein sequence ID" value="CAG6779846.1"/>
    <property type="molecule type" value="Transcribed_RNA"/>
</dbReference>
<dbReference type="InterPro" id="IPR001849">
    <property type="entry name" value="PH_domain"/>
</dbReference>
<dbReference type="EMBL" id="HBUF01615763">
    <property type="protein sequence ID" value="CAG6779847.1"/>
    <property type="molecule type" value="Transcribed_RNA"/>
</dbReference>
<dbReference type="Gene3D" id="2.30.29.30">
    <property type="entry name" value="Pleckstrin-homology domain (PH domain)/Phosphotyrosine-binding domain (PTB)"/>
    <property type="match status" value="1"/>
</dbReference>
<proteinExistence type="predicted"/>
<comment type="catalytic activity">
    <reaction evidence="7">
        <text>L-seryl-[protein] + ATP = O-phospho-L-seryl-[protein] + ADP + H(+)</text>
        <dbReference type="Rhea" id="RHEA:17989"/>
        <dbReference type="Rhea" id="RHEA-COMP:9863"/>
        <dbReference type="Rhea" id="RHEA-COMP:11604"/>
        <dbReference type="ChEBI" id="CHEBI:15378"/>
        <dbReference type="ChEBI" id="CHEBI:29999"/>
        <dbReference type="ChEBI" id="CHEBI:30616"/>
        <dbReference type="ChEBI" id="CHEBI:83421"/>
        <dbReference type="ChEBI" id="CHEBI:456216"/>
        <dbReference type="EC" id="2.7.11.1"/>
    </reaction>
</comment>
<comment type="catalytic activity">
    <reaction evidence="6">
        <text>L-threonyl-[protein] + ATP = O-phospho-L-threonyl-[protein] + ADP + H(+)</text>
        <dbReference type="Rhea" id="RHEA:46608"/>
        <dbReference type="Rhea" id="RHEA-COMP:11060"/>
        <dbReference type="Rhea" id="RHEA-COMP:11605"/>
        <dbReference type="ChEBI" id="CHEBI:15378"/>
        <dbReference type="ChEBI" id="CHEBI:30013"/>
        <dbReference type="ChEBI" id="CHEBI:30616"/>
        <dbReference type="ChEBI" id="CHEBI:61977"/>
        <dbReference type="ChEBI" id="CHEBI:456216"/>
        <dbReference type="EC" id="2.7.11.1"/>
    </reaction>
</comment>
<feature type="region of interest" description="Disordered" evidence="8">
    <location>
        <begin position="765"/>
        <end position="870"/>
    </location>
</feature>
<dbReference type="SMART" id="SM00036">
    <property type="entry name" value="CNH"/>
    <property type="match status" value="1"/>
</dbReference>
<dbReference type="GO" id="GO:0005856">
    <property type="term" value="C:cytoskeleton"/>
    <property type="evidence" value="ECO:0007669"/>
    <property type="project" value="TreeGrafter"/>
</dbReference>
<evidence type="ECO:0000256" key="3">
    <source>
        <dbReference type="ARBA" id="ARBA00022723"/>
    </source>
</evidence>
<dbReference type="InterPro" id="IPR057529">
    <property type="entry name" value="MRCK/ROCK_PH"/>
</dbReference>
<evidence type="ECO:0000256" key="1">
    <source>
        <dbReference type="ARBA" id="ARBA00001946"/>
    </source>
</evidence>
<dbReference type="InterPro" id="IPR002219">
    <property type="entry name" value="PKC_DAG/PE"/>
</dbReference>
<evidence type="ECO:0000256" key="4">
    <source>
        <dbReference type="ARBA" id="ARBA00022833"/>
    </source>
</evidence>
<dbReference type="InterPro" id="IPR011993">
    <property type="entry name" value="PH-like_dom_sf"/>
</dbReference>
<evidence type="ECO:0000256" key="5">
    <source>
        <dbReference type="ARBA" id="ARBA00022842"/>
    </source>
</evidence>
<dbReference type="EMBL" id="HBUF01339866">
    <property type="protein sequence ID" value="CAG6701368.1"/>
    <property type="molecule type" value="Transcribed_RNA"/>
</dbReference>
<dbReference type="PROSITE" id="PS50108">
    <property type="entry name" value="CRIB"/>
    <property type="match status" value="1"/>
</dbReference>
<dbReference type="EMBL" id="HBUF01339870">
    <property type="protein sequence ID" value="CAG6701384.1"/>
    <property type="molecule type" value="Transcribed_RNA"/>
</dbReference>
<dbReference type="PROSITE" id="PS50219">
    <property type="entry name" value="CNH"/>
    <property type="match status" value="1"/>
</dbReference>
<dbReference type="Pfam" id="PF25346">
    <property type="entry name" value="PH_MRCK"/>
    <property type="match status" value="1"/>
</dbReference>
<dbReference type="CDD" id="cd00132">
    <property type="entry name" value="CRIB"/>
    <property type="match status" value="1"/>
</dbReference>
<dbReference type="Pfam" id="PF00780">
    <property type="entry name" value="CNH"/>
    <property type="match status" value="1"/>
</dbReference>
<dbReference type="EMBL" id="HBUF01339868">
    <property type="protein sequence ID" value="CAG6701376.1"/>
    <property type="molecule type" value="Transcribed_RNA"/>
</dbReference>
<evidence type="ECO:0000256" key="6">
    <source>
        <dbReference type="ARBA" id="ARBA00047899"/>
    </source>
</evidence>
<protein>
    <submittedName>
        <fullName evidence="13">Serine/threonine-protein kinase Genghis Khan</fullName>
    </submittedName>
</protein>
<dbReference type="FunFam" id="3.30.60.20:FF:000005">
    <property type="entry name" value="Non-specific serine/threonine protein kinase"/>
    <property type="match status" value="1"/>
</dbReference>
<feature type="domain" description="CNH" evidence="12">
    <location>
        <begin position="393"/>
        <end position="671"/>
    </location>
</feature>
<dbReference type="GO" id="GO:0004674">
    <property type="term" value="F:protein serine/threonine kinase activity"/>
    <property type="evidence" value="ECO:0007669"/>
    <property type="project" value="UniProtKB-EC"/>
</dbReference>
<dbReference type="Gene3D" id="3.30.60.20">
    <property type="match status" value="1"/>
</dbReference>
<dbReference type="GO" id="GO:0046872">
    <property type="term" value="F:metal ion binding"/>
    <property type="evidence" value="ECO:0007669"/>
    <property type="project" value="UniProtKB-KW"/>
</dbReference>
<dbReference type="CDD" id="cd01243">
    <property type="entry name" value="PH_MRCK"/>
    <property type="match status" value="1"/>
</dbReference>
<dbReference type="AlphaFoldDB" id="A0A8D8UAI4"/>
<dbReference type="SUPFAM" id="SSF69322">
    <property type="entry name" value="Tricorn protease domain 2"/>
    <property type="match status" value="1"/>
</dbReference>
<dbReference type="PRINTS" id="PR00008">
    <property type="entry name" value="DAGPEDOMAIN"/>
</dbReference>
<dbReference type="InterPro" id="IPR000095">
    <property type="entry name" value="CRIB_dom"/>
</dbReference>
<keyword evidence="13" id="KW-0808">Transferase</keyword>
<evidence type="ECO:0000256" key="8">
    <source>
        <dbReference type="SAM" id="MobiDB-lite"/>
    </source>
</evidence>
<feature type="domain" description="Phorbol-ester/DAG-type" evidence="10">
    <location>
        <begin position="178"/>
        <end position="228"/>
    </location>
</feature>
<evidence type="ECO:0000259" key="9">
    <source>
        <dbReference type="PROSITE" id="PS50003"/>
    </source>
</evidence>
<dbReference type="GO" id="GO:0005737">
    <property type="term" value="C:cytoplasm"/>
    <property type="evidence" value="ECO:0007669"/>
    <property type="project" value="TreeGrafter"/>
</dbReference>
<dbReference type="PROSITE" id="PS00479">
    <property type="entry name" value="ZF_DAG_PE_1"/>
    <property type="match status" value="1"/>
</dbReference>
<dbReference type="SMART" id="SM00285">
    <property type="entry name" value="PBD"/>
    <property type="match status" value="1"/>
</dbReference>
<sequence length="870" mass="97308">MTQELEYLKHAASLTGPGSVGVPGGTLGDKNWRDRRSQKLEKMELLNLQSSLNSEIQAKTQISEELSKTRSELIAAQKEICDFRLKMETVSLDMRRKDSQLKEMQTRLDSGDGFLERPASQISYLDHFLKESRHTGSVESEDGDIEDNRVPSIASSRSNLSEINIDQMNNMLRHSSKHHQFITRTFTSPTKCNHCTSLMVGLTRQGVVCDICGFACHLSCCDKVPPSCPVPPDQTKRPLGIDPTRGIGTAYEGYVKVPKTGGVKKGWVRQFVVVCDFKLFLYDISPDRNALPAVYVSLVLDMRDEDFAVSGVRESDVIHATKKDIPCIFRITTSLMDPPGTKNHTLMLADSDTEKTKWVVALSELHRILKRNNLPNHTIFRARELLDNSISFTKAAMSGAIIDPDRLVIGAEEGLFCLDLDQNEIARVGDTKKIYQMDYIPEEQLLVVLAGKQRYVRLVPVRALDGDDVEWVKIPETKGCLSFTTGPLTHTRTKHCLALAVKRQNSSQIILYEITRTKTRHVRLHEVILPTLAQCIHIFSEGRLCVGYQSGFSIYKFSQDNRPIPLIHQDNPLVSLLTYSPVDALLAIELPRGEFLLVFHSLAAYVDSQGHKSREKEIMYPALPTGASYIDGQLLIFSETHVDVFNAESGDWLQTINIRRALPLDPRGCLCYSLANDVPYVVYLANIHQREMINLVTGVDMNGRTRAKRRFSMREGHRAPRAPDRRSKMISAPTNFNHISHMGPGDGIQIQRLLDLPTTLETADRATPTKMSHPPPRHPPHLPRTPSQLAAYNGSTPRRAPAPPRPSLSRTPDSTPGHDVHTFHTHSVASLHDYKEISGSPRHSIASNNSSNPSTPPSPSREHNSSSYDS</sequence>
<dbReference type="SMART" id="SM00233">
    <property type="entry name" value="PH"/>
    <property type="match status" value="1"/>
</dbReference>
<evidence type="ECO:0000313" key="13">
    <source>
        <dbReference type="EMBL" id="CAG6701384.1"/>
    </source>
</evidence>
<evidence type="ECO:0000259" key="10">
    <source>
        <dbReference type="PROSITE" id="PS50081"/>
    </source>
</evidence>
<dbReference type="PANTHER" id="PTHR22988:SF66">
    <property type="entry name" value="SERINE_THREONINE-PROTEIN KINASE GENGHIS KHAN"/>
    <property type="match status" value="1"/>
</dbReference>
<dbReference type="InterPro" id="IPR050839">
    <property type="entry name" value="Rho-assoc_Ser/Thr_Kinase"/>
</dbReference>
<dbReference type="PROSITE" id="PS50081">
    <property type="entry name" value="ZF_DAG_PE_2"/>
    <property type="match status" value="1"/>
</dbReference>
<dbReference type="SMART" id="SM00109">
    <property type="entry name" value="C1"/>
    <property type="match status" value="1"/>
</dbReference>
<dbReference type="GO" id="GO:0031032">
    <property type="term" value="P:actomyosin structure organization"/>
    <property type="evidence" value="ECO:0007669"/>
    <property type="project" value="TreeGrafter"/>
</dbReference>
<dbReference type="InterPro" id="IPR020454">
    <property type="entry name" value="DAG/PE-bd"/>
</dbReference>
<dbReference type="Pfam" id="PF00130">
    <property type="entry name" value="C1_1"/>
    <property type="match status" value="1"/>
</dbReference>
<dbReference type="FunFam" id="2.30.29.30:FF:000032">
    <property type="entry name" value="Non-specific serine/threonine protein kinase"/>
    <property type="match status" value="1"/>
</dbReference>
<dbReference type="PROSITE" id="PS50003">
    <property type="entry name" value="PH_DOMAIN"/>
    <property type="match status" value="1"/>
</dbReference>
<keyword evidence="3" id="KW-0479">Metal-binding</keyword>
<dbReference type="SUPFAM" id="SSF50729">
    <property type="entry name" value="PH domain-like"/>
    <property type="match status" value="1"/>
</dbReference>
<comment type="cofactor">
    <cofactor evidence="1">
        <name>Mg(2+)</name>
        <dbReference type="ChEBI" id="CHEBI:18420"/>
    </cofactor>
</comment>
<dbReference type="CDD" id="cd20809">
    <property type="entry name" value="C1_MRCK"/>
    <property type="match status" value="1"/>
</dbReference>
<evidence type="ECO:0000256" key="2">
    <source>
        <dbReference type="ARBA" id="ARBA00022553"/>
    </source>
</evidence>
<keyword evidence="2" id="KW-0597">Phosphoprotein</keyword>
<evidence type="ECO:0000259" key="12">
    <source>
        <dbReference type="PROSITE" id="PS50219"/>
    </source>
</evidence>
<feature type="domain" description="PH" evidence="9">
    <location>
        <begin position="248"/>
        <end position="367"/>
    </location>
</feature>
<keyword evidence="4" id="KW-0862">Zinc</keyword>
<keyword evidence="5" id="KW-0460">Magnesium</keyword>
<reference evidence="13" key="1">
    <citation type="submission" date="2021-05" db="EMBL/GenBank/DDBJ databases">
        <authorList>
            <person name="Alioto T."/>
            <person name="Alioto T."/>
            <person name="Gomez Garrido J."/>
        </authorList>
    </citation>
    <scope>NUCLEOTIDE SEQUENCE</scope>
</reference>
<dbReference type="PANTHER" id="PTHR22988">
    <property type="entry name" value="MYOTONIC DYSTROPHY S/T KINASE-RELATED"/>
    <property type="match status" value="1"/>
</dbReference>
<dbReference type="InterPro" id="IPR001180">
    <property type="entry name" value="CNH_dom"/>
</dbReference>
<evidence type="ECO:0000256" key="7">
    <source>
        <dbReference type="ARBA" id="ARBA00048679"/>
    </source>
</evidence>
<evidence type="ECO:0000259" key="11">
    <source>
        <dbReference type="PROSITE" id="PS50108"/>
    </source>
</evidence>
<feature type="domain" description="CRIB" evidence="11">
    <location>
        <begin position="730"/>
        <end position="743"/>
    </location>
</feature>